<keyword evidence="5 6" id="KW-0472">Membrane</keyword>
<protein>
    <submittedName>
        <fullName evidence="8">DUF202 domain-containing protein</fullName>
    </submittedName>
</protein>
<evidence type="ECO:0000256" key="2">
    <source>
        <dbReference type="ARBA" id="ARBA00022475"/>
    </source>
</evidence>
<dbReference type="InterPro" id="IPR003807">
    <property type="entry name" value="DUF202"/>
</dbReference>
<dbReference type="InterPro" id="IPR052053">
    <property type="entry name" value="IM_YidH-like"/>
</dbReference>
<keyword evidence="4 6" id="KW-1133">Transmembrane helix</keyword>
<keyword evidence="2" id="KW-1003">Cell membrane</keyword>
<evidence type="ECO:0000256" key="6">
    <source>
        <dbReference type="SAM" id="Phobius"/>
    </source>
</evidence>
<dbReference type="PANTHER" id="PTHR34187">
    <property type="entry name" value="FGR18P"/>
    <property type="match status" value="1"/>
</dbReference>
<feature type="transmembrane region" description="Helical" evidence="6">
    <location>
        <begin position="107"/>
        <end position="128"/>
    </location>
</feature>
<accession>A0ABU9D6Z3</accession>
<sequence length="135" mass="15049">MWHIGRGRKISATEQAADQALKGHIRTHLANERTFAAWVRTGISISMVGLVIARFLATQHSGLTRFFILLGDAYVLTGISILGFSAYNFFQAQRQIEAGQFRIPKQVLLGIVIVLSVLTSLLMILLTVEMWSHKP</sequence>
<comment type="caution">
    <text evidence="8">The sequence shown here is derived from an EMBL/GenBank/DDBJ whole genome shotgun (WGS) entry which is preliminary data.</text>
</comment>
<evidence type="ECO:0000313" key="8">
    <source>
        <dbReference type="EMBL" id="MEK8089316.1"/>
    </source>
</evidence>
<dbReference type="Pfam" id="PF02656">
    <property type="entry name" value="DUF202"/>
    <property type="match status" value="1"/>
</dbReference>
<dbReference type="RefSeq" id="WP_341370374.1">
    <property type="nucleotide sequence ID" value="NZ_JBBPCO010000004.1"/>
</dbReference>
<reference evidence="8 9" key="1">
    <citation type="submission" date="2024-04" db="EMBL/GenBank/DDBJ databases">
        <authorList>
            <person name="Abashina T."/>
            <person name="Shaikin A."/>
        </authorList>
    </citation>
    <scope>NUCLEOTIDE SEQUENCE [LARGE SCALE GENOMIC DNA]</scope>
    <source>
        <strain evidence="8 9">AAFK</strain>
    </source>
</reference>
<gene>
    <name evidence="8" type="ORF">WOB96_06000</name>
</gene>
<name>A0ABU9D6Z3_9PROT</name>
<dbReference type="PANTHER" id="PTHR34187:SF2">
    <property type="entry name" value="DUF202 DOMAIN-CONTAINING PROTEIN"/>
    <property type="match status" value="1"/>
</dbReference>
<feature type="transmembrane region" description="Helical" evidence="6">
    <location>
        <begin position="35"/>
        <end position="57"/>
    </location>
</feature>
<evidence type="ECO:0000256" key="1">
    <source>
        <dbReference type="ARBA" id="ARBA00004651"/>
    </source>
</evidence>
<evidence type="ECO:0000256" key="3">
    <source>
        <dbReference type="ARBA" id="ARBA00022692"/>
    </source>
</evidence>
<organism evidence="8 9">
    <name type="scientific">Thermithiobacillus plumbiphilus</name>
    <dbReference type="NCBI Taxonomy" id="1729899"/>
    <lineage>
        <taxon>Bacteria</taxon>
        <taxon>Pseudomonadati</taxon>
        <taxon>Pseudomonadota</taxon>
        <taxon>Acidithiobacillia</taxon>
        <taxon>Acidithiobacillales</taxon>
        <taxon>Thermithiobacillaceae</taxon>
        <taxon>Thermithiobacillus</taxon>
    </lineage>
</organism>
<evidence type="ECO:0000313" key="9">
    <source>
        <dbReference type="Proteomes" id="UP001446205"/>
    </source>
</evidence>
<evidence type="ECO:0000256" key="5">
    <source>
        <dbReference type="ARBA" id="ARBA00023136"/>
    </source>
</evidence>
<dbReference type="Proteomes" id="UP001446205">
    <property type="component" value="Unassembled WGS sequence"/>
</dbReference>
<comment type="subcellular location">
    <subcellularLocation>
        <location evidence="1">Cell membrane</location>
        <topology evidence="1">Multi-pass membrane protein</topology>
    </subcellularLocation>
</comment>
<proteinExistence type="predicted"/>
<dbReference type="EMBL" id="JBBPCO010000004">
    <property type="protein sequence ID" value="MEK8089316.1"/>
    <property type="molecule type" value="Genomic_DNA"/>
</dbReference>
<keyword evidence="3 6" id="KW-0812">Transmembrane</keyword>
<feature type="domain" description="DUF202" evidence="7">
    <location>
        <begin position="26"/>
        <end position="95"/>
    </location>
</feature>
<keyword evidence="9" id="KW-1185">Reference proteome</keyword>
<evidence type="ECO:0000259" key="7">
    <source>
        <dbReference type="Pfam" id="PF02656"/>
    </source>
</evidence>
<evidence type="ECO:0000256" key="4">
    <source>
        <dbReference type="ARBA" id="ARBA00022989"/>
    </source>
</evidence>
<feature type="transmembrane region" description="Helical" evidence="6">
    <location>
        <begin position="63"/>
        <end position="87"/>
    </location>
</feature>